<accession>A0AAE1DWG0</accession>
<proteinExistence type="predicted"/>
<protein>
    <submittedName>
        <fullName evidence="1">Uncharacterized protein</fullName>
    </submittedName>
</protein>
<comment type="caution">
    <text evidence="1">The sequence shown here is derived from an EMBL/GenBank/DDBJ whole genome shotgun (WGS) entry which is preliminary data.</text>
</comment>
<dbReference type="Proteomes" id="UP001283361">
    <property type="component" value="Unassembled WGS sequence"/>
</dbReference>
<evidence type="ECO:0000313" key="1">
    <source>
        <dbReference type="EMBL" id="KAK3785252.1"/>
    </source>
</evidence>
<keyword evidence="2" id="KW-1185">Reference proteome</keyword>
<evidence type="ECO:0000313" key="2">
    <source>
        <dbReference type="Proteomes" id="UP001283361"/>
    </source>
</evidence>
<dbReference type="EMBL" id="JAWDGP010002150">
    <property type="protein sequence ID" value="KAK3785252.1"/>
    <property type="molecule type" value="Genomic_DNA"/>
</dbReference>
<organism evidence="1 2">
    <name type="scientific">Elysia crispata</name>
    <name type="common">lettuce slug</name>
    <dbReference type="NCBI Taxonomy" id="231223"/>
    <lineage>
        <taxon>Eukaryota</taxon>
        <taxon>Metazoa</taxon>
        <taxon>Spiralia</taxon>
        <taxon>Lophotrochozoa</taxon>
        <taxon>Mollusca</taxon>
        <taxon>Gastropoda</taxon>
        <taxon>Heterobranchia</taxon>
        <taxon>Euthyneura</taxon>
        <taxon>Panpulmonata</taxon>
        <taxon>Sacoglossa</taxon>
        <taxon>Placobranchoidea</taxon>
        <taxon>Plakobranchidae</taxon>
        <taxon>Elysia</taxon>
    </lineage>
</organism>
<gene>
    <name evidence="1" type="ORF">RRG08_036788</name>
</gene>
<dbReference type="AlphaFoldDB" id="A0AAE1DWG0"/>
<sequence length="98" mass="10779">MLGIILSREIRHGSALLGLIKGIQDGEQNDKNFVLMCLKRKLEGGDSDKMRFPSLDSLSRPRGVAKGKLYTLIPQAAFSVCLSYLDSGHIASFSLRAR</sequence>
<name>A0AAE1DWG0_9GAST</name>
<reference evidence="1" key="1">
    <citation type="journal article" date="2023" name="G3 (Bethesda)">
        <title>A reference genome for the long-term kleptoplast-retaining sea slug Elysia crispata morphotype clarki.</title>
        <authorList>
            <person name="Eastman K.E."/>
            <person name="Pendleton A.L."/>
            <person name="Shaikh M.A."/>
            <person name="Suttiyut T."/>
            <person name="Ogas R."/>
            <person name="Tomko P."/>
            <person name="Gavelis G."/>
            <person name="Widhalm J.R."/>
            <person name="Wisecaver J.H."/>
        </authorList>
    </citation>
    <scope>NUCLEOTIDE SEQUENCE</scope>
    <source>
        <strain evidence="1">ECLA1</strain>
    </source>
</reference>